<dbReference type="InterPro" id="IPR023214">
    <property type="entry name" value="HAD_sf"/>
</dbReference>
<dbReference type="InterPro" id="IPR036412">
    <property type="entry name" value="HAD-like_sf"/>
</dbReference>
<dbReference type="EMBL" id="HBER01026084">
    <property type="protein sequence ID" value="CAD8537857.1"/>
    <property type="molecule type" value="Transcribed_RNA"/>
</dbReference>
<dbReference type="Gene3D" id="3.40.50.1000">
    <property type="entry name" value="HAD superfamily/HAD-like"/>
    <property type="match status" value="1"/>
</dbReference>
<accession>A0A7S0J1X8</accession>
<sequence length="198" mass="22211">MPVHFSNPDVLWKTQHPYTARPPPRLLSTAHVRIRFRQAHLNSSSAALCHCSWARFGQGAFKIALRALYATKLRHLRVPEETHDERIASSFKQWGKPTDSTFRFLEARLRSLAPDSAQQPKAERFYMIGDNPASDMEGVRRANIFHRTAALPEKSTSWAGILVRTGVFKDGDETNLAEVVTDGVAGAVEYVLKKEGKA</sequence>
<evidence type="ECO:0000313" key="1">
    <source>
        <dbReference type="EMBL" id="CAD8537857.1"/>
    </source>
</evidence>
<protein>
    <submittedName>
        <fullName evidence="1">Uncharacterized protein</fullName>
    </submittedName>
</protein>
<gene>
    <name evidence="1" type="ORF">CLEP1334_LOCUS13139</name>
</gene>
<dbReference type="Pfam" id="PF13242">
    <property type="entry name" value="Hydrolase_like"/>
    <property type="match status" value="1"/>
</dbReference>
<dbReference type="SUPFAM" id="SSF56784">
    <property type="entry name" value="HAD-like"/>
    <property type="match status" value="1"/>
</dbReference>
<reference evidence="1" key="1">
    <citation type="submission" date="2021-01" db="EMBL/GenBank/DDBJ databases">
        <authorList>
            <person name="Corre E."/>
            <person name="Pelletier E."/>
            <person name="Niang G."/>
            <person name="Scheremetjew M."/>
            <person name="Finn R."/>
            <person name="Kale V."/>
            <person name="Holt S."/>
            <person name="Cochrane G."/>
            <person name="Meng A."/>
            <person name="Brown T."/>
            <person name="Cohen L."/>
        </authorList>
    </citation>
    <scope>NUCLEOTIDE SEQUENCE</scope>
    <source>
        <strain evidence="1">RCC1130</strain>
    </source>
</reference>
<name>A0A7S0J1X8_9EUKA</name>
<proteinExistence type="predicted"/>
<organism evidence="1">
    <name type="scientific">Calcidiscus leptoporus</name>
    <dbReference type="NCBI Taxonomy" id="127549"/>
    <lineage>
        <taxon>Eukaryota</taxon>
        <taxon>Haptista</taxon>
        <taxon>Haptophyta</taxon>
        <taxon>Prymnesiophyceae</taxon>
        <taxon>Coccolithales</taxon>
        <taxon>Calcidiscaceae</taxon>
        <taxon>Calcidiscus</taxon>
    </lineage>
</organism>
<dbReference type="AlphaFoldDB" id="A0A7S0J1X8"/>